<feature type="transmembrane region" description="Helical" evidence="10">
    <location>
        <begin position="188"/>
        <end position="213"/>
    </location>
</feature>
<name>A0A1I5U5R0_9FIRM</name>
<evidence type="ECO:0000259" key="12">
    <source>
        <dbReference type="Pfam" id="PF06750"/>
    </source>
</evidence>
<dbReference type="EC" id="3.4.23.43" evidence="9"/>
<comment type="function">
    <text evidence="9">Plays an essential role in type IV pili and type II pseudopili formation by proteolytically removing the leader sequence from substrate proteins and subsequently monomethylating the alpha-amino group of the newly exposed N-terminal phenylalanine.</text>
</comment>
<dbReference type="RefSeq" id="WP_092282071.1">
    <property type="nucleotide sequence ID" value="NZ_FOXR01000006.1"/>
</dbReference>
<keyword evidence="7 10" id="KW-0472">Membrane</keyword>
<sequence>MDLLIITLGLLVGSFLNVCIYRIPRGESIALPGSRCPHCGIRLKPLDLVPVLSFVFLKGRCRYCSQPISWRYPVVELLTALLIWLVYEVYDITPTAAYYVVIVCILIVVAFIDLEYQVIPNGLVLSLIGTGLGFKLLDGGAGFIDGLYGLVAGGGPLLLIAVISPLLFHKEGMGGGDIKLMASIGWCLGWRLVLLSFVISIYIGGLISLLLLAFKVKKRGDYIPYGPFIVMATVVSMLWGDGVISWYINNFW</sequence>
<keyword evidence="3" id="KW-1003">Cell membrane</keyword>
<evidence type="ECO:0000256" key="2">
    <source>
        <dbReference type="ARBA" id="ARBA00005801"/>
    </source>
</evidence>
<gene>
    <name evidence="13" type="ORF">SAMN05444406_10644</name>
</gene>
<dbReference type="PANTHER" id="PTHR30487:SF0">
    <property type="entry name" value="PREPILIN LEADER PEPTIDASE_N-METHYLTRANSFERASE-RELATED"/>
    <property type="match status" value="1"/>
</dbReference>
<keyword evidence="14" id="KW-1185">Reference proteome</keyword>
<reference evidence="13 14" key="1">
    <citation type="submission" date="2016-10" db="EMBL/GenBank/DDBJ databases">
        <authorList>
            <person name="de Groot N.N."/>
        </authorList>
    </citation>
    <scope>NUCLEOTIDE SEQUENCE [LARGE SCALE GENOMIC DNA]</scope>
    <source>
        <strain evidence="13 14">DSM 20678</strain>
    </source>
</reference>
<feature type="transmembrane region" description="Helical" evidence="10">
    <location>
        <begin position="149"/>
        <end position="168"/>
    </location>
</feature>
<keyword evidence="6 10" id="KW-1133">Transmembrane helix</keyword>
<dbReference type="GO" id="GO:0006465">
    <property type="term" value="P:signal peptide processing"/>
    <property type="evidence" value="ECO:0007669"/>
    <property type="project" value="TreeGrafter"/>
</dbReference>
<feature type="transmembrane region" description="Helical" evidence="10">
    <location>
        <begin position="70"/>
        <end position="89"/>
    </location>
</feature>
<keyword evidence="4" id="KW-0997">Cell inner membrane</keyword>
<feature type="domain" description="Prepilin type IV endopeptidase peptidase" evidence="11">
    <location>
        <begin position="101"/>
        <end position="208"/>
    </location>
</feature>
<dbReference type="GO" id="GO:0004190">
    <property type="term" value="F:aspartic-type endopeptidase activity"/>
    <property type="evidence" value="ECO:0007669"/>
    <property type="project" value="UniProtKB-EC"/>
</dbReference>
<comment type="similarity">
    <text evidence="2 8">Belongs to the peptidase A24 family.</text>
</comment>
<dbReference type="EC" id="2.1.1.-" evidence="9"/>
<evidence type="ECO:0000256" key="10">
    <source>
        <dbReference type="SAM" id="Phobius"/>
    </source>
</evidence>
<feature type="domain" description="Prepilin peptidase A24 N-terminal" evidence="12">
    <location>
        <begin position="8"/>
        <end position="87"/>
    </location>
</feature>
<evidence type="ECO:0000256" key="7">
    <source>
        <dbReference type="ARBA" id="ARBA00023136"/>
    </source>
</evidence>
<keyword evidence="5 9" id="KW-0812">Transmembrane</keyword>
<evidence type="ECO:0000313" key="14">
    <source>
        <dbReference type="Proteomes" id="UP000198577"/>
    </source>
</evidence>
<dbReference type="Proteomes" id="UP000198577">
    <property type="component" value="Unassembled WGS sequence"/>
</dbReference>
<accession>A0A1I5U5R0</accession>
<organism evidence="13 14">
    <name type="scientific">Caldicoprobacter faecalis</name>
    <dbReference type="NCBI Taxonomy" id="937334"/>
    <lineage>
        <taxon>Bacteria</taxon>
        <taxon>Bacillati</taxon>
        <taxon>Bacillota</taxon>
        <taxon>Clostridia</taxon>
        <taxon>Caldicoprobacterales</taxon>
        <taxon>Caldicoprobacteraceae</taxon>
        <taxon>Caldicoprobacter</taxon>
    </lineage>
</organism>
<evidence type="ECO:0000256" key="8">
    <source>
        <dbReference type="RuleBase" id="RU003793"/>
    </source>
</evidence>
<dbReference type="PRINTS" id="PR00864">
    <property type="entry name" value="PREPILNPTASE"/>
</dbReference>
<dbReference type="InterPro" id="IPR010627">
    <property type="entry name" value="Prepilin_pept_A24_N"/>
</dbReference>
<evidence type="ECO:0000256" key="1">
    <source>
        <dbReference type="ARBA" id="ARBA00004429"/>
    </source>
</evidence>
<keyword evidence="9" id="KW-0378">Hydrolase</keyword>
<keyword evidence="9" id="KW-0511">Multifunctional enzyme</keyword>
<keyword evidence="9 13" id="KW-0489">Methyltransferase</keyword>
<dbReference type="AlphaFoldDB" id="A0A1I5U5R0"/>
<evidence type="ECO:0000256" key="9">
    <source>
        <dbReference type="RuleBase" id="RU003794"/>
    </source>
</evidence>
<comment type="catalytic activity">
    <reaction evidence="9">
        <text>Typically cleaves a -Gly-|-Phe- bond to release an N-terminal, basic peptide of 5-8 residues from type IV prepilin, and then N-methylates the new N-terminal amino group, the methyl donor being S-adenosyl-L-methionine.</text>
        <dbReference type="EC" id="3.4.23.43"/>
    </reaction>
</comment>
<dbReference type="STRING" id="937334.SAMN05444406_10644"/>
<evidence type="ECO:0000259" key="11">
    <source>
        <dbReference type="Pfam" id="PF01478"/>
    </source>
</evidence>
<dbReference type="PANTHER" id="PTHR30487">
    <property type="entry name" value="TYPE 4 PREPILIN-LIKE PROTEINS LEADER PEPTIDE-PROCESSING ENZYME"/>
    <property type="match status" value="1"/>
</dbReference>
<comment type="subcellular location">
    <subcellularLocation>
        <location evidence="1">Cell inner membrane</location>
        <topology evidence="1">Multi-pass membrane protein</topology>
    </subcellularLocation>
    <subcellularLocation>
        <location evidence="9">Cell membrane</location>
        <topology evidence="9">Multi-pass membrane protein</topology>
    </subcellularLocation>
</comment>
<feature type="transmembrane region" description="Helical" evidence="10">
    <location>
        <begin position="225"/>
        <end position="248"/>
    </location>
</feature>
<feature type="transmembrane region" description="Helical" evidence="10">
    <location>
        <begin position="118"/>
        <end position="137"/>
    </location>
</feature>
<evidence type="ECO:0000256" key="5">
    <source>
        <dbReference type="ARBA" id="ARBA00022692"/>
    </source>
</evidence>
<dbReference type="InterPro" id="IPR000045">
    <property type="entry name" value="Prepilin_IV_endopep_pep"/>
</dbReference>
<dbReference type="EMBL" id="FOXR01000006">
    <property type="protein sequence ID" value="SFP90598.1"/>
    <property type="molecule type" value="Genomic_DNA"/>
</dbReference>
<dbReference type="InterPro" id="IPR050882">
    <property type="entry name" value="Prepilin_peptidase/N-MTase"/>
</dbReference>
<protein>
    <recommendedName>
        <fullName evidence="9">Prepilin leader peptidase/N-methyltransferase</fullName>
        <ecNumber evidence="9">2.1.1.-</ecNumber>
        <ecNumber evidence="9">3.4.23.43</ecNumber>
    </recommendedName>
</protein>
<evidence type="ECO:0000313" key="13">
    <source>
        <dbReference type="EMBL" id="SFP90598.1"/>
    </source>
</evidence>
<evidence type="ECO:0000256" key="6">
    <source>
        <dbReference type="ARBA" id="ARBA00022989"/>
    </source>
</evidence>
<dbReference type="GO" id="GO:0005886">
    <property type="term" value="C:plasma membrane"/>
    <property type="evidence" value="ECO:0007669"/>
    <property type="project" value="UniProtKB-SubCell"/>
</dbReference>
<dbReference type="GO" id="GO:0008168">
    <property type="term" value="F:methyltransferase activity"/>
    <property type="evidence" value="ECO:0007669"/>
    <property type="project" value="UniProtKB-KW"/>
</dbReference>
<dbReference type="OrthoDB" id="9789291at2"/>
<dbReference type="Gene3D" id="1.20.120.1220">
    <property type="match status" value="1"/>
</dbReference>
<dbReference type="GO" id="GO:0032259">
    <property type="term" value="P:methylation"/>
    <property type="evidence" value="ECO:0007669"/>
    <property type="project" value="UniProtKB-KW"/>
</dbReference>
<evidence type="ECO:0000256" key="3">
    <source>
        <dbReference type="ARBA" id="ARBA00022475"/>
    </source>
</evidence>
<proteinExistence type="inferred from homology"/>
<feature type="transmembrane region" description="Helical" evidence="10">
    <location>
        <begin position="96"/>
        <end position="112"/>
    </location>
</feature>
<dbReference type="InterPro" id="IPR014032">
    <property type="entry name" value="Peptidase_A24A_bac"/>
</dbReference>
<dbReference type="Pfam" id="PF01478">
    <property type="entry name" value="Peptidase_A24"/>
    <property type="match status" value="1"/>
</dbReference>
<evidence type="ECO:0000256" key="4">
    <source>
        <dbReference type="ARBA" id="ARBA00022519"/>
    </source>
</evidence>
<keyword evidence="9" id="KW-0645">Protease</keyword>
<dbReference type="Pfam" id="PF06750">
    <property type="entry name" value="A24_N_bact"/>
    <property type="match status" value="1"/>
</dbReference>
<keyword evidence="9 13" id="KW-0808">Transferase</keyword>